<reference evidence="11" key="1">
    <citation type="submission" date="2017-04" db="EMBL/GenBank/DDBJ databases">
        <authorList>
            <person name="Varghese N."/>
            <person name="Submissions S."/>
        </authorList>
    </citation>
    <scope>NUCLEOTIDE SEQUENCE [LARGE SCALE GENOMIC DNA]</scope>
    <source>
        <strain evidence="11">RKEM611</strain>
    </source>
</reference>
<feature type="binding site" evidence="8">
    <location>
        <begin position="33"/>
        <end position="41"/>
    </location>
    <ligand>
        <name>ATP</name>
        <dbReference type="ChEBI" id="CHEBI:30616"/>
    </ligand>
</feature>
<accession>A0A1Y6BCK1</accession>
<dbReference type="CDD" id="cd02020">
    <property type="entry name" value="CMPK"/>
    <property type="match status" value="1"/>
</dbReference>
<dbReference type="GO" id="GO:0036431">
    <property type="term" value="F:dCMP kinase activity"/>
    <property type="evidence" value="ECO:0007669"/>
    <property type="project" value="InterPro"/>
</dbReference>
<dbReference type="GO" id="GO:0036430">
    <property type="term" value="F:CMP kinase activity"/>
    <property type="evidence" value="ECO:0007669"/>
    <property type="project" value="RHEA"/>
</dbReference>
<keyword evidence="4 8" id="KW-0418">Kinase</keyword>
<dbReference type="HAMAP" id="MF_00238">
    <property type="entry name" value="Cytidyl_kinase_type1"/>
    <property type="match status" value="1"/>
</dbReference>
<evidence type="ECO:0000256" key="6">
    <source>
        <dbReference type="ARBA" id="ARBA00047615"/>
    </source>
</evidence>
<evidence type="ECO:0000256" key="3">
    <source>
        <dbReference type="ARBA" id="ARBA00022741"/>
    </source>
</evidence>
<evidence type="ECO:0000313" key="10">
    <source>
        <dbReference type="EMBL" id="SME96821.1"/>
    </source>
</evidence>
<gene>
    <name evidence="8" type="primary">cmk</name>
    <name evidence="10" type="ORF">SAMN06296036_102313</name>
</gene>
<evidence type="ECO:0000256" key="5">
    <source>
        <dbReference type="ARBA" id="ARBA00022840"/>
    </source>
</evidence>
<dbReference type="EMBL" id="FWZT01000002">
    <property type="protein sequence ID" value="SME96821.1"/>
    <property type="molecule type" value="Genomic_DNA"/>
</dbReference>
<dbReference type="NCBIfam" id="TIGR00017">
    <property type="entry name" value="cmk"/>
    <property type="match status" value="1"/>
</dbReference>
<proteinExistence type="inferred from homology"/>
<keyword evidence="3 8" id="KW-0547">Nucleotide-binding</keyword>
<name>A0A1Y6BCK1_9BACT</name>
<dbReference type="EC" id="2.7.4.25" evidence="8"/>
<evidence type="ECO:0000256" key="4">
    <source>
        <dbReference type="ARBA" id="ARBA00022777"/>
    </source>
</evidence>
<evidence type="ECO:0000256" key="8">
    <source>
        <dbReference type="HAMAP-Rule" id="MF_00238"/>
    </source>
</evidence>
<dbReference type="Proteomes" id="UP000192907">
    <property type="component" value="Unassembled WGS sequence"/>
</dbReference>
<dbReference type="PANTHER" id="PTHR21299:SF2">
    <property type="entry name" value="CYTIDYLATE KINASE"/>
    <property type="match status" value="1"/>
</dbReference>
<protein>
    <recommendedName>
        <fullName evidence="8">Cytidylate kinase</fullName>
        <shortName evidence="8">CK</shortName>
        <ecNumber evidence="8">2.7.4.25</ecNumber>
    </recommendedName>
    <alternativeName>
        <fullName evidence="8">Cytidine monophosphate kinase</fullName>
        <shortName evidence="8">CMP kinase</shortName>
    </alternativeName>
</protein>
<keyword evidence="11" id="KW-1185">Reference proteome</keyword>
<keyword evidence="5 8" id="KW-0067">ATP-binding</keyword>
<dbReference type="PANTHER" id="PTHR21299">
    <property type="entry name" value="CYTIDYLATE KINASE/PANTOATE-BETA-ALANINE LIGASE"/>
    <property type="match status" value="1"/>
</dbReference>
<comment type="subcellular location">
    <subcellularLocation>
        <location evidence="8">Cytoplasm</location>
    </subcellularLocation>
</comment>
<dbReference type="AlphaFoldDB" id="A0A1Y6BCK1"/>
<dbReference type="SUPFAM" id="SSF52540">
    <property type="entry name" value="P-loop containing nucleoside triphosphate hydrolases"/>
    <property type="match status" value="1"/>
</dbReference>
<evidence type="ECO:0000313" key="11">
    <source>
        <dbReference type="Proteomes" id="UP000192907"/>
    </source>
</evidence>
<keyword evidence="8" id="KW-0963">Cytoplasm</keyword>
<dbReference type="InterPro" id="IPR003136">
    <property type="entry name" value="Cytidylate_kin"/>
</dbReference>
<evidence type="ECO:0000256" key="2">
    <source>
        <dbReference type="ARBA" id="ARBA00022679"/>
    </source>
</evidence>
<dbReference type="GO" id="GO:0005829">
    <property type="term" value="C:cytosol"/>
    <property type="evidence" value="ECO:0007669"/>
    <property type="project" value="TreeGrafter"/>
</dbReference>
<feature type="domain" description="Cytidylate kinase" evidence="9">
    <location>
        <begin position="29"/>
        <end position="248"/>
    </location>
</feature>
<dbReference type="STRING" id="1513793.SAMN06296036_102313"/>
<dbReference type="Pfam" id="PF02224">
    <property type="entry name" value="Cytidylate_kin"/>
    <property type="match status" value="1"/>
</dbReference>
<keyword evidence="2 8" id="KW-0808">Transferase</keyword>
<dbReference type="GO" id="GO:0015949">
    <property type="term" value="P:nucleobase-containing small molecule interconversion"/>
    <property type="evidence" value="ECO:0007669"/>
    <property type="project" value="TreeGrafter"/>
</dbReference>
<comment type="catalytic activity">
    <reaction evidence="6 8">
        <text>dCMP + ATP = dCDP + ADP</text>
        <dbReference type="Rhea" id="RHEA:25094"/>
        <dbReference type="ChEBI" id="CHEBI:30616"/>
        <dbReference type="ChEBI" id="CHEBI:57566"/>
        <dbReference type="ChEBI" id="CHEBI:58593"/>
        <dbReference type="ChEBI" id="CHEBI:456216"/>
        <dbReference type="EC" id="2.7.4.25"/>
    </reaction>
</comment>
<sequence>MNPEIAAKAKEELSMKPSVGKGKERCKIVAVDGPAGSGKSSVCAMACQQLGWTYVNTGFLYRSIALICRRQNGSFQDSELLRSIVRDFTENLSWDPKAGKVFYLGEDLSDALYTDQAGKDASLIAKNPAVREELLPLQRKLSLQSPIGAIVDGRDIGTVVFPDADFKVFMTASIEERAKRRLIQLQGGPDKETDRSKLEEIKSSIEARDKQDAARGTSPLKQADDAYFFDTSDISVERAVAKLVELIKSNVTS</sequence>
<evidence type="ECO:0000256" key="7">
    <source>
        <dbReference type="ARBA" id="ARBA00048478"/>
    </source>
</evidence>
<evidence type="ECO:0000256" key="1">
    <source>
        <dbReference type="ARBA" id="ARBA00009427"/>
    </source>
</evidence>
<dbReference type="Gene3D" id="3.40.50.300">
    <property type="entry name" value="P-loop containing nucleotide triphosphate hydrolases"/>
    <property type="match status" value="1"/>
</dbReference>
<dbReference type="InterPro" id="IPR027417">
    <property type="entry name" value="P-loop_NTPase"/>
</dbReference>
<comment type="similarity">
    <text evidence="1 8">Belongs to the cytidylate kinase family. Type 1 subfamily.</text>
</comment>
<organism evidence="10 11">
    <name type="scientific">Pseudobacteriovorax antillogorgiicola</name>
    <dbReference type="NCBI Taxonomy" id="1513793"/>
    <lineage>
        <taxon>Bacteria</taxon>
        <taxon>Pseudomonadati</taxon>
        <taxon>Bdellovibrionota</taxon>
        <taxon>Oligoflexia</taxon>
        <taxon>Oligoflexales</taxon>
        <taxon>Pseudobacteriovoracaceae</taxon>
        <taxon>Pseudobacteriovorax</taxon>
    </lineage>
</organism>
<comment type="catalytic activity">
    <reaction evidence="7 8">
        <text>CMP + ATP = CDP + ADP</text>
        <dbReference type="Rhea" id="RHEA:11600"/>
        <dbReference type="ChEBI" id="CHEBI:30616"/>
        <dbReference type="ChEBI" id="CHEBI:58069"/>
        <dbReference type="ChEBI" id="CHEBI:60377"/>
        <dbReference type="ChEBI" id="CHEBI:456216"/>
        <dbReference type="EC" id="2.7.4.25"/>
    </reaction>
</comment>
<dbReference type="GO" id="GO:0005524">
    <property type="term" value="F:ATP binding"/>
    <property type="evidence" value="ECO:0007669"/>
    <property type="project" value="UniProtKB-UniRule"/>
</dbReference>
<dbReference type="GO" id="GO:0006220">
    <property type="term" value="P:pyrimidine nucleotide metabolic process"/>
    <property type="evidence" value="ECO:0007669"/>
    <property type="project" value="UniProtKB-UniRule"/>
</dbReference>
<dbReference type="InterPro" id="IPR011994">
    <property type="entry name" value="Cytidylate_kinase_dom"/>
</dbReference>
<evidence type="ECO:0000259" key="9">
    <source>
        <dbReference type="Pfam" id="PF02224"/>
    </source>
</evidence>